<evidence type="ECO:0000256" key="2">
    <source>
        <dbReference type="ARBA" id="ARBA00022840"/>
    </source>
</evidence>
<keyword evidence="6" id="KW-1185">Reference proteome</keyword>
<dbReference type="SMART" id="SM00220">
    <property type="entry name" value="S_TKc"/>
    <property type="match status" value="1"/>
</dbReference>
<dbReference type="PANTHER" id="PTHR44329:SF291">
    <property type="entry name" value="PROTEIN KINASE DOMAIN-CONTAINING PROTEIN"/>
    <property type="match status" value="1"/>
</dbReference>
<dbReference type="SUPFAM" id="SSF52047">
    <property type="entry name" value="RNI-like"/>
    <property type="match status" value="1"/>
</dbReference>
<gene>
    <name evidence="5" type="ORF">CVLEPA_LOCUS6692</name>
</gene>
<evidence type="ECO:0000256" key="3">
    <source>
        <dbReference type="PROSITE-ProRule" id="PRU10141"/>
    </source>
</evidence>
<dbReference type="InterPro" id="IPR011009">
    <property type="entry name" value="Kinase-like_dom_sf"/>
</dbReference>
<keyword evidence="2 3" id="KW-0067">ATP-binding</keyword>
<evidence type="ECO:0000313" key="6">
    <source>
        <dbReference type="Proteomes" id="UP001642483"/>
    </source>
</evidence>
<evidence type="ECO:0000256" key="1">
    <source>
        <dbReference type="ARBA" id="ARBA00022741"/>
    </source>
</evidence>
<reference evidence="5 6" key="1">
    <citation type="submission" date="2024-02" db="EMBL/GenBank/DDBJ databases">
        <authorList>
            <person name="Daric V."/>
            <person name="Darras S."/>
        </authorList>
    </citation>
    <scope>NUCLEOTIDE SEQUENCE [LARGE SCALE GENOMIC DNA]</scope>
</reference>
<sequence>MTSVLINSYEASSLMTSCDDEDIIGSGTFALVRKCVHQQLGVVAVKCFSFGESAQTRSQTSEKVKMEANVLYQFRHDNIVKILGITQWGNCSGIILEFIESGSLDDFLMSSNVSHIPWPLRLRFFNEISTALAYLHHYDPRKAFVHCDLKPQNILLTPDLTIKIADFGATNMAVASGMADTSFVVVPNTQHTPFYTAPELLRNPLLERNTPMDVYSVGMIGYEILTRHHVFQNAIDHQLAIQLIIDRKLKPAEKYLDAVEALLDNKPEEFEVFLLLKDLMTQCWAYEPQNRPDIRDVRNKTGSRMHFVKHPQQVYKMSDLKQQIQPEKTESSMKMKLSEISYPFLERPAPSNQSSLSSAPSLPEINSSVEVNHSQRSPYSKLADPDTSCANPPGYETACADLPSYSNHPPPSSALKKEHLPFTEPPQLQTPAPLSAVGVSLLPTQASDYLPTSESEMNELLEELKKFSVKLKKKSDRRSLLKLWHRVAEINNGGLTGKAAALCPEKLKLSNVAMTDEDVSAFCFILKNVGKHLKCIDLESCKLDENSFPQISKVISQMEPEQIDDLDISFNRLQPHNTSDVISLLPTVQKSLMMIDCYQSTFSGHRNADLSERHKLKDAVGKLEYSKLVISWCFSHTIEAKNAAESDCIVM</sequence>
<dbReference type="InterPro" id="IPR000719">
    <property type="entry name" value="Prot_kinase_dom"/>
</dbReference>
<feature type="binding site" evidence="3">
    <location>
        <position position="46"/>
    </location>
    <ligand>
        <name>ATP</name>
        <dbReference type="ChEBI" id="CHEBI:30616"/>
    </ligand>
</feature>
<dbReference type="InterPro" id="IPR017441">
    <property type="entry name" value="Protein_kinase_ATP_BS"/>
</dbReference>
<protein>
    <recommendedName>
        <fullName evidence="4">Protein kinase domain-containing protein</fullName>
    </recommendedName>
</protein>
<dbReference type="Proteomes" id="UP001642483">
    <property type="component" value="Unassembled WGS sequence"/>
</dbReference>
<name>A0ABP0FGU3_CLALP</name>
<dbReference type="InterPro" id="IPR032675">
    <property type="entry name" value="LRR_dom_sf"/>
</dbReference>
<dbReference type="PANTHER" id="PTHR44329">
    <property type="entry name" value="SERINE/THREONINE-PROTEIN KINASE TNNI3K-RELATED"/>
    <property type="match status" value="1"/>
</dbReference>
<proteinExistence type="predicted"/>
<dbReference type="PROSITE" id="PS00108">
    <property type="entry name" value="PROTEIN_KINASE_ST"/>
    <property type="match status" value="1"/>
</dbReference>
<dbReference type="InterPro" id="IPR051681">
    <property type="entry name" value="Ser/Thr_Kinases-Pseudokinases"/>
</dbReference>
<dbReference type="EMBL" id="CAWYQH010000046">
    <property type="protein sequence ID" value="CAK8677298.1"/>
    <property type="molecule type" value="Genomic_DNA"/>
</dbReference>
<dbReference type="InterPro" id="IPR008271">
    <property type="entry name" value="Ser/Thr_kinase_AS"/>
</dbReference>
<dbReference type="PROSITE" id="PS00107">
    <property type="entry name" value="PROTEIN_KINASE_ATP"/>
    <property type="match status" value="1"/>
</dbReference>
<dbReference type="Pfam" id="PF00069">
    <property type="entry name" value="Pkinase"/>
    <property type="match status" value="1"/>
</dbReference>
<accession>A0ABP0FGU3</accession>
<evidence type="ECO:0000259" key="4">
    <source>
        <dbReference type="PROSITE" id="PS50011"/>
    </source>
</evidence>
<organism evidence="5 6">
    <name type="scientific">Clavelina lepadiformis</name>
    <name type="common">Light-bulb sea squirt</name>
    <name type="synonym">Ascidia lepadiformis</name>
    <dbReference type="NCBI Taxonomy" id="159417"/>
    <lineage>
        <taxon>Eukaryota</taxon>
        <taxon>Metazoa</taxon>
        <taxon>Chordata</taxon>
        <taxon>Tunicata</taxon>
        <taxon>Ascidiacea</taxon>
        <taxon>Aplousobranchia</taxon>
        <taxon>Clavelinidae</taxon>
        <taxon>Clavelina</taxon>
    </lineage>
</organism>
<comment type="caution">
    <text evidence="5">The sequence shown here is derived from an EMBL/GenBank/DDBJ whole genome shotgun (WGS) entry which is preliminary data.</text>
</comment>
<dbReference type="PROSITE" id="PS50011">
    <property type="entry name" value="PROTEIN_KINASE_DOM"/>
    <property type="match status" value="1"/>
</dbReference>
<dbReference type="SUPFAM" id="SSF56112">
    <property type="entry name" value="Protein kinase-like (PK-like)"/>
    <property type="match status" value="1"/>
</dbReference>
<dbReference type="Gene3D" id="1.10.510.10">
    <property type="entry name" value="Transferase(Phosphotransferase) domain 1"/>
    <property type="match status" value="1"/>
</dbReference>
<feature type="domain" description="Protein kinase" evidence="4">
    <location>
        <begin position="18"/>
        <end position="308"/>
    </location>
</feature>
<evidence type="ECO:0000313" key="5">
    <source>
        <dbReference type="EMBL" id="CAK8677298.1"/>
    </source>
</evidence>
<keyword evidence="1 3" id="KW-0547">Nucleotide-binding</keyword>
<dbReference type="Gene3D" id="3.80.10.10">
    <property type="entry name" value="Ribonuclease Inhibitor"/>
    <property type="match status" value="1"/>
</dbReference>